<dbReference type="PANTHER" id="PTHR45138:SF9">
    <property type="entry name" value="DIGUANYLATE CYCLASE DGCM-RELATED"/>
    <property type="match status" value="1"/>
</dbReference>
<dbReference type="GO" id="GO:0005886">
    <property type="term" value="C:plasma membrane"/>
    <property type="evidence" value="ECO:0007669"/>
    <property type="project" value="TreeGrafter"/>
</dbReference>
<dbReference type="InterPro" id="IPR029787">
    <property type="entry name" value="Nucleotide_cyclase"/>
</dbReference>
<dbReference type="SUPFAM" id="SSF55785">
    <property type="entry name" value="PYP-like sensor domain (PAS domain)"/>
    <property type="match status" value="1"/>
</dbReference>
<dbReference type="InterPro" id="IPR043128">
    <property type="entry name" value="Rev_trsase/Diguanyl_cyclase"/>
</dbReference>
<dbReference type="GO" id="GO:0052621">
    <property type="term" value="F:diguanylate cyclase activity"/>
    <property type="evidence" value="ECO:0007669"/>
    <property type="project" value="UniProtKB-EC"/>
</dbReference>
<proteinExistence type="predicted"/>
<evidence type="ECO:0000313" key="6">
    <source>
        <dbReference type="Proteomes" id="UP000433309"/>
    </source>
</evidence>
<dbReference type="CDD" id="cd00130">
    <property type="entry name" value="PAS"/>
    <property type="match status" value="1"/>
</dbReference>
<dbReference type="CDD" id="cd01949">
    <property type="entry name" value="GGDEF"/>
    <property type="match status" value="1"/>
</dbReference>
<dbReference type="SMART" id="SM00267">
    <property type="entry name" value="GGDEF"/>
    <property type="match status" value="1"/>
</dbReference>
<dbReference type="GO" id="GO:0043709">
    <property type="term" value="P:cell adhesion involved in single-species biofilm formation"/>
    <property type="evidence" value="ECO:0007669"/>
    <property type="project" value="TreeGrafter"/>
</dbReference>
<organism evidence="5 6">
    <name type="scientific">Duganella guangzhouensis</name>
    <dbReference type="NCBI Taxonomy" id="2666084"/>
    <lineage>
        <taxon>Bacteria</taxon>
        <taxon>Pseudomonadati</taxon>
        <taxon>Pseudomonadota</taxon>
        <taxon>Betaproteobacteria</taxon>
        <taxon>Burkholderiales</taxon>
        <taxon>Oxalobacteraceae</taxon>
        <taxon>Telluria group</taxon>
        <taxon>Duganella</taxon>
    </lineage>
</organism>
<dbReference type="InterPro" id="IPR000160">
    <property type="entry name" value="GGDEF_dom"/>
</dbReference>
<comment type="caution">
    <text evidence="5">The sequence shown here is derived from an EMBL/GenBank/DDBJ whole genome shotgun (WGS) entry which is preliminary data.</text>
</comment>
<dbReference type="RefSeq" id="WP_154373970.1">
    <property type="nucleotide sequence ID" value="NZ_WKJK01000002.1"/>
</dbReference>
<dbReference type="InterPro" id="IPR000014">
    <property type="entry name" value="PAS"/>
</dbReference>
<comment type="catalytic activity">
    <reaction evidence="2">
        <text>2 GTP = 3',3'-c-di-GMP + 2 diphosphate</text>
        <dbReference type="Rhea" id="RHEA:24898"/>
        <dbReference type="ChEBI" id="CHEBI:33019"/>
        <dbReference type="ChEBI" id="CHEBI:37565"/>
        <dbReference type="ChEBI" id="CHEBI:58805"/>
        <dbReference type="EC" id="2.7.7.65"/>
    </reaction>
</comment>
<sequence length="319" mass="35390">MNSPRLPLLESVFCAVNLGAIVLDHERRIVLWNSWISKHSGLEHEQVLGRDFFAVFPGLRGGRVDTAIQHALYNNFASLLSQTLNKAPFALHASRAAAARDERIQQAVEVTPIAVDGAPRHCLIQVSDVSIAVTREKLLREQTMVLRSQTFSDGLTGIANRRHFDVAMEKEHRRAKRGATPLSLLMIDIDHFKAYNDHYGHQKGDQCLIQVAAALADMLKRPCDLMARYGGEEFAMILPETDVEQAMLMAETIRARAQELAIPHERTTDAAQLVTVSIGIATQLPDLPVEIEALIGAADRALYQAKRNGRNRVSALLTH</sequence>
<dbReference type="Gene3D" id="3.30.70.270">
    <property type="match status" value="1"/>
</dbReference>
<evidence type="ECO:0000256" key="2">
    <source>
        <dbReference type="ARBA" id="ARBA00034247"/>
    </source>
</evidence>
<dbReference type="SMART" id="SM00091">
    <property type="entry name" value="PAS"/>
    <property type="match status" value="1"/>
</dbReference>
<dbReference type="PROSITE" id="PS50112">
    <property type="entry name" value="PAS"/>
    <property type="match status" value="1"/>
</dbReference>
<dbReference type="InterPro" id="IPR035965">
    <property type="entry name" value="PAS-like_dom_sf"/>
</dbReference>
<protein>
    <recommendedName>
        <fullName evidence="1">diguanylate cyclase</fullName>
        <ecNumber evidence="1">2.7.7.65</ecNumber>
    </recommendedName>
</protein>
<dbReference type="PROSITE" id="PS50887">
    <property type="entry name" value="GGDEF"/>
    <property type="match status" value="1"/>
</dbReference>
<dbReference type="Pfam" id="PF00990">
    <property type="entry name" value="GGDEF"/>
    <property type="match status" value="1"/>
</dbReference>
<feature type="domain" description="PAS" evidence="3">
    <location>
        <begin position="5"/>
        <end position="53"/>
    </location>
</feature>
<dbReference type="Gene3D" id="3.30.450.20">
    <property type="entry name" value="PAS domain"/>
    <property type="match status" value="1"/>
</dbReference>
<evidence type="ECO:0000259" key="3">
    <source>
        <dbReference type="PROSITE" id="PS50112"/>
    </source>
</evidence>
<dbReference type="Proteomes" id="UP000433309">
    <property type="component" value="Unassembled WGS sequence"/>
</dbReference>
<evidence type="ECO:0000256" key="1">
    <source>
        <dbReference type="ARBA" id="ARBA00012528"/>
    </source>
</evidence>
<feature type="domain" description="GGDEF" evidence="4">
    <location>
        <begin position="180"/>
        <end position="318"/>
    </location>
</feature>
<evidence type="ECO:0000259" key="4">
    <source>
        <dbReference type="PROSITE" id="PS50887"/>
    </source>
</evidence>
<dbReference type="NCBIfam" id="TIGR00254">
    <property type="entry name" value="GGDEF"/>
    <property type="match status" value="1"/>
</dbReference>
<dbReference type="AlphaFoldDB" id="A0A6I2KVL6"/>
<dbReference type="SUPFAM" id="SSF55073">
    <property type="entry name" value="Nucleotide cyclase"/>
    <property type="match status" value="1"/>
</dbReference>
<dbReference type="EMBL" id="WKJK01000002">
    <property type="protein sequence ID" value="MRW89490.1"/>
    <property type="molecule type" value="Genomic_DNA"/>
</dbReference>
<dbReference type="FunFam" id="3.30.70.270:FF:000001">
    <property type="entry name" value="Diguanylate cyclase domain protein"/>
    <property type="match status" value="1"/>
</dbReference>
<dbReference type="InterPro" id="IPR050469">
    <property type="entry name" value="Diguanylate_Cyclase"/>
</dbReference>
<accession>A0A6I2KVL6</accession>
<gene>
    <name evidence="5" type="ORF">GJ699_05790</name>
</gene>
<dbReference type="InterPro" id="IPR013656">
    <property type="entry name" value="PAS_4"/>
</dbReference>
<name>A0A6I2KVL6_9BURK</name>
<keyword evidence="6" id="KW-1185">Reference proteome</keyword>
<dbReference type="EC" id="2.7.7.65" evidence="1"/>
<dbReference type="Pfam" id="PF08448">
    <property type="entry name" value="PAS_4"/>
    <property type="match status" value="1"/>
</dbReference>
<dbReference type="PANTHER" id="PTHR45138">
    <property type="entry name" value="REGULATORY COMPONENTS OF SENSORY TRANSDUCTION SYSTEM"/>
    <property type="match status" value="1"/>
</dbReference>
<dbReference type="GO" id="GO:1902201">
    <property type="term" value="P:negative regulation of bacterial-type flagellum-dependent cell motility"/>
    <property type="evidence" value="ECO:0007669"/>
    <property type="project" value="TreeGrafter"/>
</dbReference>
<reference evidence="5 6" key="1">
    <citation type="submission" date="2019-11" db="EMBL/GenBank/DDBJ databases">
        <title>Novel species isolated from a subtropical stream in China.</title>
        <authorList>
            <person name="Lu H."/>
        </authorList>
    </citation>
    <scope>NUCLEOTIDE SEQUENCE [LARGE SCALE GENOMIC DNA]</scope>
    <source>
        <strain evidence="5 6">FT80W</strain>
    </source>
</reference>
<evidence type="ECO:0000313" key="5">
    <source>
        <dbReference type="EMBL" id="MRW89490.1"/>
    </source>
</evidence>